<gene>
    <name evidence="9" type="ORF">HPB48_013463</name>
</gene>
<keyword evidence="6" id="KW-0408">Iron</keyword>
<dbReference type="Gene3D" id="1.25.40.10">
    <property type="entry name" value="Tetratricopeptide repeat domain"/>
    <property type="match status" value="1"/>
</dbReference>
<keyword evidence="2" id="KW-0479">Metal-binding</keyword>
<dbReference type="GO" id="GO:0005506">
    <property type="term" value="F:iron ion binding"/>
    <property type="evidence" value="ECO:0007669"/>
    <property type="project" value="InterPro"/>
</dbReference>
<dbReference type="PANTHER" id="PTHR10869">
    <property type="entry name" value="PROLYL 4-HYDROXYLASE ALPHA SUBUNIT"/>
    <property type="match status" value="1"/>
</dbReference>
<dbReference type="InterPro" id="IPR006620">
    <property type="entry name" value="Pro_4_hyd_alph"/>
</dbReference>
<dbReference type="AlphaFoldDB" id="A0A9J6G0W2"/>
<dbReference type="Proteomes" id="UP000821853">
    <property type="component" value="Chromosome 2"/>
</dbReference>
<dbReference type="VEuPathDB" id="VectorBase:HLOH_048927"/>
<evidence type="ECO:0000313" key="10">
    <source>
        <dbReference type="Proteomes" id="UP000821853"/>
    </source>
</evidence>
<name>A0A9J6G0W2_HAELO</name>
<dbReference type="Gene3D" id="2.60.120.620">
    <property type="entry name" value="q2cbj1_9rhob like domain"/>
    <property type="match status" value="1"/>
</dbReference>
<keyword evidence="3" id="KW-0847">Vitamin C</keyword>
<evidence type="ECO:0000256" key="4">
    <source>
        <dbReference type="ARBA" id="ARBA00022964"/>
    </source>
</evidence>
<protein>
    <recommendedName>
        <fullName evidence="8">Prolyl 4-hydroxylase alpha subunit domain-containing protein</fullName>
    </recommendedName>
</protein>
<evidence type="ECO:0000256" key="3">
    <source>
        <dbReference type="ARBA" id="ARBA00022896"/>
    </source>
</evidence>
<sequence length="503" mass="55100">MGQVLVYLLLCAMASTSGVHSLDDLFASTYHLRAALLTEPYVLEELFYFGLLEEARLSQTKDKFAANFGPFHPDRQGRDVGAIPAYLTAVRIVDFQHRVAGRSLADMRKSLDAIFKRSVRRSWPTAGVDLSGAAVGICRLQQTYGLTTRQIAAMRSPLLPALAADDFKEVARGCYPSGPFGNTSAWVRVALEEAVGAQSRYTTGLASLLEGDRRCQRHGACRSQRIPFNCVPSYRGNCTATGDVRPASSARGRLVCKVTTNGGHPLLLLRPLKIEILSLEPRVVLMPDFLTRSECEDVRKAGAPRLKRGMIFVKATRGTQPSIKRVGKASGTSWVDDSECPALERATRRLAAATGLSLEYAEAYQLSNYGVGGQYTAHTDFYMAGDPFHRPGDGNRLATALIYLSDVEAGGATAFVRLGVAVAPRAALFWYNWRPSSAPVVHSGVWLDQMRAGDPANEARGLPRANRLQGIVTKWIRERKQRSGELRSALVATHRPLEPVKWP</sequence>
<evidence type="ECO:0000256" key="2">
    <source>
        <dbReference type="ARBA" id="ARBA00022723"/>
    </source>
</evidence>
<accession>A0A9J6G0W2</accession>
<evidence type="ECO:0000256" key="6">
    <source>
        <dbReference type="ARBA" id="ARBA00023004"/>
    </source>
</evidence>
<evidence type="ECO:0000313" key="9">
    <source>
        <dbReference type="EMBL" id="KAH9368272.1"/>
    </source>
</evidence>
<dbReference type="GO" id="GO:0004656">
    <property type="term" value="F:procollagen-proline 4-dioxygenase activity"/>
    <property type="evidence" value="ECO:0007669"/>
    <property type="project" value="TreeGrafter"/>
</dbReference>
<evidence type="ECO:0000256" key="7">
    <source>
        <dbReference type="SAM" id="SignalP"/>
    </source>
</evidence>
<dbReference type="InterPro" id="IPR044862">
    <property type="entry name" value="Pro_4_hyd_alph_FE2OG_OXY"/>
</dbReference>
<feature type="domain" description="Prolyl 4-hydroxylase alpha subunit" evidence="8">
    <location>
        <begin position="281"/>
        <end position="477"/>
    </location>
</feature>
<feature type="chain" id="PRO_5039934529" description="Prolyl 4-hydroxylase alpha subunit domain-containing protein" evidence="7">
    <location>
        <begin position="22"/>
        <end position="503"/>
    </location>
</feature>
<comment type="cofactor">
    <cofactor evidence="1">
        <name>L-ascorbate</name>
        <dbReference type="ChEBI" id="CHEBI:38290"/>
    </cofactor>
</comment>
<keyword evidence="5" id="KW-0560">Oxidoreductase</keyword>
<dbReference type="InterPro" id="IPR011990">
    <property type="entry name" value="TPR-like_helical_dom_sf"/>
</dbReference>
<keyword evidence="4" id="KW-0223">Dioxygenase</keyword>
<dbReference type="PANTHER" id="PTHR10869:SF244">
    <property type="entry name" value="PROLYL 4-HYDROXYLASE SUBUNIT ALPHA-2"/>
    <property type="match status" value="1"/>
</dbReference>
<dbReference type="OrthoDB" id="420380at2759"/>
<dbReference type="Pfam" id="PF13640">
    <property type="entry name" value="2OG-FeII_Oxy_3"/>
    <property type="match status" value="1"/>
</dbReference>
<evidence type="ECO:0000259" key="8">
    <source>
        <dbReference type="SMART" id="SM00702"/>
    </source>
</evidence>
<dbReference type="GO" id="GO:0031418">
    <property type="term" value="F:L-ascorbic acid binding"/>
    <property type="evidence" value="ECO:0007669"/>
    <property type="project" value="UniProtKB-KW"/>
</dbReference>
<comment type="caution">
    <text evidence="9">The sequence shown here is derived from an EMBL/GenBank/DDBJ whole genome shotgun (WGS) entry which is preliminary data.</text>
</comment>
<proteinExistence type="predicted"/>
<feature type="signal peptide" evidence="7">
    <location>
        <begin position="1"/>
        <end position="21"/>
    </location>
</feature>
<keyword evidence="7" id="KW-0732">Signal</keyword>
<dbReference type="SMART" id="SM00702">
    <property type="entry name" value="P4Hc"/>
    <property type="match status" value="1"/>
</dbReference>
<organism evidence="9 10">
    <name type="scientific">Haemaphysalis longicornis</name>
    <name type="common">Bush tick</name>
    <dbReference type="NCBI Taxonomy" id="44386"/>
    <lineage>
        <taxon>Eukaryota</taxon>
        <taxon>Metazoa</taxon>
        <taxon>Ecdysozoa</taxon>
        <taxon>Arthropoda</taxon>
        <taxon>Chelicerata</taxon>
        <taxon>Arachnida</taxon>
        <taxon>Acari</taxon>
        <taxon>Parasitiformes</taxon>
        <taxon>Ixodida</taxon>
        <taxon>Ixodoidea</taxon>
        <taxon>Ixodidae</taxon>
        <taxon>Haemaphysalinae</taxon>
        <taxon>Haemaphysalis</taxon>
    </lineage>
</organism>
<dbReference type="InterPro" id="IPR045054">
    <property type="entry name" value="P4HA-like"/>
</dbReference>
<keyword evidence="10" id="KW-1185">Reference proteome</keyword>
<dbReference type="GO" id="GO:0005783">
    <property type="term" value="C:endoplasmic reticulum"/>
    <property type="evidence" value="ECO:0007669"/>
    <property type="project" value="TreeGrafter"/>
</dbReference>
<reference evidence="9 10" key="1">
    <citation type="journal article" date="2020" name="Cell">
        <title>Large-Scale Comparative Analyses of Tick Genomes Elucidate Their Genetic Diversity and Vector Capacities.</title>
        <authorList>
            <consortium name="Tick Genome and Microbiome Consortium (TIGMIC)"/>
            <person name="Jia N."/>
            <person name="Wang J."/>
            <person name="Shi W."/>
            <person name="Du L."/>
            <person name="Sun Y."/>
            <person name="Zhan W."/>
            <person name="Jiang J.F."/>
            <person name="Wang Q."/>
            <person name="Zhang B."/>
            <person name="Ji P."/>
            <person name="Bell-Sakyi L."/>
            <person name="Cui X.M."/>
            <person name="Yuan T.T."/>
            <person name="Jiang B.G."/>
            <person name="Yang W.F."/>
            <person name="Lam T.T."/>
            <person name="Chang Q.C."/>
            <person name="Ding S.J."/>
            <person name="Wang X.J."/>
            <person name="Zhu J.G."/>
            <person name="Ruan X.D."/>
            <person name="Zhao L."/>
            <person name="Wei J.T."/>
            <person name="Ye R.Z."/>
            <person name="Que T.C."/>
            <person name="Du C.H."/>
            <person name="Zhou Y.H."/>
            <person name="Cheng J.X."/>
            <person name="Dai P.F."/>
            <person name="Guo W.B."/>
            <person name="Han X.H."/>
            <person name="Huang E.J."/>
            <person name="Li L.F."/>
            <person name="Wei W."/>
            <person name="Gao Y.C."/>
            <person name="Liu J.Z."/>
            <person name="Shao H.Z."/>
            <person name="Wang X."/>
            <person name="Wang C.C."/>
            <person name="Yang T.C."/>
            <person name="Huo Q.B."/>
            <person name="Li W."/>
            <person name="Chen H.Y."/>
            <person name="Chen S.E."/>
            <person name="Zhou L.G."/>
            <person name="Ni X.B."/>
            <person name="Tian J.H."/>
            <person name="Sheng Y."/>
            <person name="Liu T."/>
            <person name="Pan Y.S."/>
            <person name="Xia L.Y."/>
            <person name="Li J."/>
            <person name="Zhao F."/>
            <person name="Cao W.C."/>
        </authorList>
    </citation>
    <scope>NUCLEOTIDE SEQUENCE [LARGE SCALE GENOMIC DNA]</scope>
    <source>
        <strain evidence="9">HaeL-2018</strain>
    </source>
</reference>
<evidence type="ECO:0000256" key="5">
    <source>
        <dbReference type="ARBA" id="ARBA00023002"/>
    </source>
</evidence>
<evidence type="ECO:0000256" key="1">
    <source>
        <dbReference type="ARBA" id="ARBA00001961"/>
    </source>
</evidence>
<dbReference type="EMBL" id="JABSTR010000004">
    <property type="protein sequence ID" value="KAH9368272.1"/>
    <property type="molecule type" value="Genomic_DNA"/>
</dbReference>
<dbReference type="OMA" id="TQDMQES"/>